<sequence length="91" mass="10667">MALNQDAAADWLERQLTVLIDKLEGLARFRSDQCNALLGDRESHNWQGTRRHTFQREFHAQQKELRGLKQVALSLRTSVANAREQDRREHE</sequence>
<dbReference type="EMBL" id="BAAAIH010000037">
    <property type="protein sequence ID" value="GAA1286848.1"/>
    <property type="molecule type" value="Genomic_DNA"/>
</dbReference>
<comment type="caution">
    <text evidence="1">The sequence shown here is derived from an EMBL/GenBank/DDBJ whole genome shotgun (WGS) entry which is preliminary data.</text>
</comment>
<evidence type="ECO:0000313" key="2">
    <source>
        <dbReference type="Proteomes" id="UP001500282"/>
    </source>
</evidence>
<evidence type="ECO:0008006" key="3">
    <source>
        <dbReference type="Google" id="ProtNLM"/>
    </source>
</evidence>
<proteinExistence type="predicted"/>
<keyword evidence="2" id="KW-1185">Reference proteome</keyword>
<accession>A0ABN1X5P3</accession>
<gene>
    <name evidence="1" type="ORF">GCM10009579_57050</name>
</gene>
<protein>
    <recommendedName>
        <fullName evidence="3">WXG100 family type VII secretion target</fullName>
    </recommendedName>
</protein>
<reference evidence="1 2" key="1">
    <citation type="journal article" date="2019" name="Int. J. Syst. Evol. Microbiol.">
        <title>The Global Catalogue of Microorganisms (GCM) 10K type strain sequencing project: providing services to taxonomists for standard genome sequencing and annotation.</title>
        <authorList>
            <consortium name="The Broad Institute Genomics Platform"/>
            <consortium name="The Broad Institute Genome Sequencing Center for Infectious Disease"/>
            <person name="Wu L."/>
            <person name="Ma J."/>
        </authorList>
    </citation>
    <scope>NUCLEOTIDE SEQUENCE [LARGE SCALE GENOMIC DNA]</scope>
    <source>
        <strain evidence="1 2">JCM 11448</strain>
    </source>
</reference>
<evidence type="ECO:0000313" key="1">
    <source>
        <dbReference type="EMBL" id="GAA1286848.1"/>
    </source>
</evidence>
<organism evidence="1 2">
    <name type="scientific">Streptomyces javensis</name>
    <dbReference type="NCBI Taxonomy" id="114698"/>
    <lineage>
        <taxon>Bacteria</taxon>
        <taxon>Bacillati</taxon>
        <taxon>Actinomycetota</taxon>
        <taxon>Actinomycetes</taxon>
        <taxon>Kitasatosporales</taxon>
        <taxon>Streptomycetaceae</taxon>
        <taxon>Streptomyces</taxon>
        <taxon>Streptomyces violaceusniger group</taxon>
    </lineage>
</organism>
<dbReference type="Proteomes" id="UP001500282">
    <property type="component" value="Unassembled WGS sequence"/>
</dbReference>
<name>A0ABN1X5P3_9ACTN</name>